<evidence type="ECO:0000256" key="1">
    <source>
        <dbReference type="SAM" id="SignalP"/>
    </source>
</evidence>
<sequence>MRGWGAVLLTVAALGAPVAAARAVQSNADAEVLGPKLPPIPTPREEARIRDQLLTERVKTILPRLMREQGIDAWVLSAREYADDVVMKSFFAGEQMTARRQTILLIVDPGAGQPLETHSIARYKVGDIFKPAWQPESKVGQFDRLAAMLRGRNVRRIAINVSPDNAFADGLSKGQHDAMMAAFGPELAARTVSSSPLVTRWLETRTPAELKRQGEVVRITHAILGEMYSRKVITPGRTSADDARWWLRERIAGLGLGTWFSPSISIFRNGSKELDGDAVIQPGDLLHVDFGVTLYGLNSDVQHLAYVLRPGEREAPAGLRAGLRQANRMQALLLDALPGSASGNGALVKVRAAMAREGIDGTVYSHPLGLHGHGAGPAIGFWDDQAPSPRGAAGIYPNTGWSIELQATAAVPEWGGQKVPFRLEENGWWDGRAFHWFDGHQQAFHLIPGDPAR</sequence>
<evidence type="ECO:0000259" key="2">
    <source>
        <dbReference type="Pfam" id="PF00557"/>
    </source>
</evidence>
<dbReference type="KEGG" id="ssau:H8M03_12300"/>
<dbReference type="RefSeq" id="WP_187479704.1">
    <property type="nucleotide sequence ID" value="NZ_CP060697.1"/>
</dbReference>
<reference evidence="3 4" key="1">
    <citation type="submission" date="2020-08" db="EMBL/GenBank/DDBJ databases">
        <title>Sphingomonas sp. sand1-3 16S ribosomal RNA gene Genome sequencing and assembly.</title>
        <authorList>
            <person name="Kang M."/>
        </authorList>
    </citation>
    <scope>NUCLEOTIDE SEQUENCE [LARGE SCALE GENOMIC DNA]</scope>
    <source>
        <strain evidence="4">sand1-3</strain>
    </source>
</reference>
<dbReference type="EMBL" id="CP060697">
    <property type="protein sequence ID" value="QNM82749.1"/>
    <property type="molecule type" value="Genomic_DNA"/>
</dbReference>
<feature type="domain" description="Peptidase M24" evidence="2">
    <location>
        <begin position="216"/>
        <end position="408"/>
    </location>
</feature>
<evidence type="ECO:0000313" key="4">
    <source>
        <dbReference type="Proteomes" id="UP000515861"/>
    </source>
</evidence>
<dbReference type="InterPro" id="IPR036005">
    <property type="entry name" value="Creatinase/aminopeptidase-like"/>
</dbReference>
<gene>
    <name evidence="3" type="ORF">H8M03_12300</name>
</gene>
<accession>A0A7G9L2A0</accession>
<proteinExistence type="predicted"/>
<feature type="chain" id="PRO_5028987215" evidence="1">
    <location>
        <begin position="22"/>
        <end position="453"/>
    </location>
</feature>
<name>A0A7G9L2A0_9SPHN</name>
<dbReference type="InterPro" id="IPR000994">
    <property type="entry name" value="Pept_M24"/>
</dbReference>
<dbReference type="Proteomes" id="UP000515861">
    <property type="component" value="Chromosome"/>
</dbReference>
<dbReference type="AlphaFoldDB" id="A0A7G9L2A0"/>
<protein>
    <submittedName>
        <fullName evidence="3">M24 family metallopeptidase</fullName>
    </submittedName>
</protein>
<dbReference type="SUPFAM" id="SSF55920">
    <property type="entry name" value="Creatinase/aminopeptidase"/>
    <property type="match status" value="1"/>
</dbReference>
<keyword evidence="4" id="KW-1185">Reference proteome</keyword>
<feature type="signal peptide" evidence="1">
    <location>
        <begin position="1"/>
        <end position="21"/>
    </location>
</feature>
<dbReference type="Pfam" id="PF00557">
    <property type="entry name" value="Peptidase_M24"/>
    <property type="match status" value="1"/>
</dbReference>
<dbReference type="Gene3D" id="3.90.230.10">
    <property type="entry name" value="Creatinase/methionine aminopeptidase superfamily"/>
    <property type="match status" value="1"/>
</dbReference>
<evidence type="ECO:0000313" key="3">
    <source>
        <dbReference type="EMBL" id="QNM82749.1"/>
    </source>
</evidence>
<organism evidence="3 4">
    <name type="scientific">Sphingomonas sabuli</name>
    <dbReference type="NCBI Taxonomy" id="2764186"/>
    <lineage>
        <taxon>Bacteria</taxon>
        <taxon>Pseudomonadati</taxon>
        <taxon>Pseudomonadota</taxon>
        <taxon>Alphaproteobacteria</taxon>
        <taxon>Sphingomonadales</taxon>
        <taxon>Sphingomonadaceae</taxon>
        <taxon>Sphingomonas</taxon>
    </lineage>
</organism>
<keyword evidence="1" id="KW-0732">Signal</keyword>